<dbReference type="EMBL" id="SPHZ02000005">
    <property type="protein sequence ID" value="KAF0918110.1"/>
    <property type="molecule type" value="Genomic_DNA"/>
</dbReference>
<evidence type="ECO:0000313" key="18">
    <source>
        <dbReference type="EMBL" id="KAF0918110.1"/>
    </source>
</evidence>
<dbReference type="InterPro" id="IPR033873">
    <property type="entry name" value="CND41-like"/>
</dbReference>
<evidence type="ECO:0000256" key="12">
    <source>
        <dbReference type="ARBA" id="ARBA00023125"/>
    </source>
</evidence>
<dbReference type="Gene3D" id="2.40.70.10">
    <property type="entry name" value="Acid Proteases"/>
    <property type="match status" value="2"/>
</dbReference>
<gene>
    <name evidence="18" type="ORF">E2562_022696</name>
</gene>
<feature type="active site" evidence="16">
    <location>
        <position position="427"/>
    </location>
</feature>
<keyword evidence="10" id="KW-0378">Hydrolase</keyword>
<dbReference type="GO" id="GO:0003677">
    <property type="term" value="F:DNA binding"/>
    <property type="evidence" value="ECO:0007669"/>
    <property type="project" value="UniProtKB-KW"/>
</dbReference>
<protein>
    <recommendedName>
        <fullName evidence="17">Peptidase A1 domain-containing protein</fullName>
    </recommendedName>
</protein>
<dbReference type="InterPro" id="IPR032799">
    <property type="entry name" value="TAXi_C"/>
</dbReference>
<evidence type="ECO:0000256" key="13">
    <source>
        <dbReference type="ARBA" id="ARBA00023128"/>
    </source>
</evidence>
<keyword evidence="8" id="KW-0064">Aspartyl protease</keyword>
<evidence type="ECO:0000256" key="7">
    <source>
        <dbReference type="ARBA" id="ARBA00022729"/>
    </source>
</evidence>
<evidence type="ECO:0000256" key="8">
    <source>
        <dbReference type="ARBA" id="ARBA00022750"/>
    </source>
</evidence>
<dbReference type="GO" id="GO:0015078">
    <property type="term" value="F:proton transmembrane transporter activity"/>
    <property type="evidence" value="ECO:0007669"/>
    <property type="project" value="InterPro"/>
</dbReference>
<accession>A0A6G1DZZ9</accession>
<keyword evidence="5" id="KW-0138">CF(0)</keyword>
<evidence type="ECO:0000256" key="11">
    <source>
        <dbReference type="ARBA" id="ARBA00023065"/>
    </source>
</evidence>
<keyword evidence="7" id="KW-0732">Signal</keyword>
<comment type="subcellular location">
    <subcellularLocation>
        <location evidence="1">Mitochondrion membrane</location>
    </subcellularLocation>
</comment>
<proteinExistence type="inferred from homology"/>
<evidence type="ECO:0000256" key="1">
    <source>
        <dbReference type="ARBA" id="ARBA00004325"/>
    </source>
</evidence>
<keyword evidence="13" id="KW-0496">Mitochondrion</keyword>
<evidence type="ECO:0000256" key="14">
    <source>
        <dbReference type="ARBA" id="ARBA00023136"/>
    </source>
</evidence>
<sequence length="555" mass="59983">MAALGSKLAMLQLTAREATRAAAKHGGAYHKALMERNRQLQSRACEATRAAAKHGRACHEELMERNKHYVVDPPTVETCQELSKQLFYTRLASIPGSYESFWKEVDGAKLMWKNRKNLKAEDFGVATLFGIELPPRTLHIPVFHRDAVFPPPPGTKRGSLLRQRLAADAARYASLVDTTGHDGRLHSPVLSGIPFESGEYFALVGVGTPSTKALLVIDTGSDLVWLQCSPCRRCYVQAGRVFDPRGSSTYRRILCSSPQCRALRFPGCDSGSTGGCRYMIAYGDGSSSNGDLATDKLAFSNDTYIFNVTLGCGRDNEGLFDSAAGLLGVGRGNMSISTQVAPAYGHVFEYCLGDRTSRSTRSSYLVFGCTPELPSTAFTALLPNPRRPSLYYVDMTGFSVGGERVTGFSNTSLKLDPATGRGGVVVDSGTAISRFAKDAYAALRDAFDARAAAAGMRKLATEYSVFDACYDLRGRPAASAPPIVLHFAGGADMALPPENYFLPMDGGKRRAYHCLGFEAAEDGLSVIGNVQQQGFRVVFDVERERVGFAPNGCSV</sequence>
<dbReference type="SUPFAM" id="SSF50630">
    <property type="entry name" value="Acid proteases"/>
    <property type="match status" value="1"/>
</dbReference>
<dbReference type="GO" id="GO:0031966">
    <property type="term" value="C:mitochondrial membrane"/>
    <property type="evidence" value="ECO:0007669"/>
    <property type="project" value="UniProtKB-SubCell"/>
</dbReference>
<dbReference type="InterPro" id="IPR006808">
    <property type="entry name" value="ATP_synth_F0_gsu_mt"/>
</dbReference>
<dbReference type="PROSITE" id="PS51767">
    <property type="entry name" value="PEPTIDASE_A1"/>
    <property type="match status" value="1"/>
</dbReference>
<evidence type="ECO:0000256" key="6">
    <source>
        <dbReference type="ARBA" id="ARBA00022670"/>
    </source>
</evidence>
<evidence type="ECO:0000313" key="19">
    <source>
        <dbReference type="Proteomes" id="UP000479710"/>
    </source>
</evidence>
<dbReference type="GO" id="GO:0045259">
    <property type="term" value="C:proton-transporting ATP synthase complex"/>
    <property type="evidence" value="ECO:0007669"/>
    <property type="project" value="UniProtKB-KW"/>
</dbReference>
<organism evidence="18 19">
    <name type="scientific">Oryza meyeriana var. granulata</name>
    <dbReference type="NCBI Taxonomy" id="110450"/>
    <lineage>
        <taxon>Eukaryota</taxon>
        <taxon>Viridiplantae</taxon>
        <taxon>Streptophyta</taxon>
        <taxon>Embryophyta</taxon>
        <taxon>Tracheophyta</taxon>
        <taxon>Spermatophyta</taxon>
        <taxon>Magnoliopsida</taxon>
        <taxon>Liliopsida</taxon>
        <taxon>Poales</taxon>
        <taxon>Poaceae</taxon>
        <taxon>BOP clade</taxon>
        <taxon>Oryzoideae</taxon>
        <taxon>Oryzeae</taxon>
        <taxon>Oryzinae</taxon>
        <taxon>Oryza</taxon>
        <taxon>Oryza meyeriana</taxon>
    </lineage>
</organism>
<keyword evidence="12" id="KW-0238">DNA-binding</keyword>
<dbReference type="GO" id="GO:0006508">
    <property type="term" value="P:proteolysis"/>
    <property type="evidence" value="ECO:0007669"/>
    <property type="project" value="UniProtKB-KW"/>
</dbReference>
<dbReference type="InterPro" id="IPR001461">
    <property type="entry name" value="Aspartic_peptidase_A1"/>
</dbReference>
<evidence type="ECO:0000256" key="16">
    <source>
        <dbReference type="PIRSR" id="PIRSR601461-1"/>
    </source>
</evidence>
<dbReference type="FunFam" id="2.40.70.10:FF:000010">
    <property type="entry name" value="Aspartyl protease family protein 2"/>
    <property type="match status" value="1"/>
</dbReference>
<evidence type="ECO:0000256" key="5">
    <source>
        <dbReference type="ARBA" id="ARBA00022547"/>
    </source>
</evidence>
<evidence type="ECO:0000256" key="2">
    <source>
        <dbReference type="ARBA" id="ARBA00005699"/>
    </source>
</evidence>
<dbReference type="PRINTS" id="PR00792">
    <property type="entry name" value="PEPSIN"/>
</dbReference>
<dbReference type="FunFam" id="2.40.70.10:FF:000016">
    <property type="entry name" value="Probable aspartic protease At2g35615"/>
    <property type="match status" value="1"/>
</dbReference>
<evidence type="ECO:0000256" key="4">
    <source>
        <dbReference type="ARBA" id="ARBA00022448"/>
    </source>
</evidence>
<dbReference type="PANTHER" id="PTHR13683:SF338">
    <property type="entry name" value="CHLOROPLAST NUCLEOID DNA-BINDING PROTEIN CND41-LIKE"/>
    <property type="match status" value="1"/>
</dbReference>
<reference evidence="18 19" key="1">
    <citation type="submission" date="2019-11" db="EMBL/GenBank/DDBJ databases">
        <title>Whole genome sequence of Oryza granulata.</title>
        <authorList>
            <person name="Li W."/>
        </authorList>
    </citation>
    <scope>NUCLEOTIDE SEQUENCE [LARGE SCALE GENOMIC DNA]</scope>
    <source>
        <strain evidence="19">cv. Menghai</strain>
        <tissue evidence="18">Leaf</tissue>
    </source>
</reference>
<dbReference type="AlphaFoldDB" id="A0A6G1DZZ9"/>
<dbReference type="Pfam" id="PF14541">
    <property type="entry name" value="TAXi_C"/>
    <property type="match status" value="1"/>
</dbReference>
<dbReference type="InterPro" id="IPR021109">
    <property type="entry name" value="Peptidase_aspartic_dom_sf"/>
</dbReference>
<dbReference type="Pfam" id="PF04718">
    <property type="entry name" value="ATP-synt_G"/>
    <property type="match status" value="1"/>
</dbReference>
<evidence type="ECO:0000256" key="15">
    <source>
        <dbReference type="ARBA" id="ARBA00023310"/>
    </source>
</evidence>
<dbReference type="OrthoDB" id="637377at2759"/>
<feature type="domain" description="Peptidase A1" evidence="17">
    <location>
        <begin position="200"/>
        <end position="549"/>
    </location>
</feature>
<feature type="active site" evidence="16">
    <location>
        <position position="218"/>
    </location>
</feature>
<dbReference type="InterPro" id="IPR032861">
    <property type="entry name" value="TAXi_N"/>
</dbReference>
<dbReference type="Proteomes" id="UP000479710">
    <property type="component" value="Unassembled WGS sequence"/>
</dbReference>
<keyword evidence="6" id="KW-0645">Protease</keyword>
<dbReference type="GO" id="GO:0004190">
    <property type="term" value="F:aspartic-type endopeptidase activity"/>
    <property type="evidence" value="ECO:0007669"/>
    <property type="project" value="UniProtKB-KW"/>
</dbReference>
<keyword evidence="4" id="KW-0813">Transport</keyword>
<keyword evidence="19" id="KW-1185">Reference proteome</keyword>
<keyword evidence="11" id="KW-0406">Ion transport</keyword>
<dbReference type="CDD" id="cd05472">
    <property type="entry name" value="cnd41_like"/>
    <property type="match status" value="1"/>
</dbReference>
<evidence type="ECO:0000256" key="9">
    <source>
        <dbReference type="ARBA" id="ARBA00022781"/>
    </source>
</evidence>
<evidence type="ECO:0000256" key="10">
    <source>
        <dbReference type="ARBA" id="ARBA00022801"/>
    </source>
</evidence>
<name>A0A6G1DZZ9_9ORYZ</name>
<comment type="similarity">
    <text evidence="3">Belongs to the peptidase A1 family.</text>
</comment>
<dbReference type="GO" id="GO:0015986">
    <property type="term" value="P:proton motive force-driven ATP synthesis"/>
    <property type="evidence" value="ECO:0007669"/>
    <property type="project" value="InterPro"/>
</dbReference>
<dbReference type="Pfam" id="PF14543">
    <property type="entry name" value="TAXi_N"/>
    <property type="match status" value="1"/>
</dbReference>
<keyword evidence="15" id="KW-0066">ATP synthesis</keyword>
<comment type="similarity">
    <text evidence="2">Belongs to the ATPase g subunit family.</text>
</comment>
<comment type="caution">
    <text evidence="18">The sequence shown here is derived from an EMBL/GenBank/DDBJ whole genome shotgun (WGS) entry which is preliminary data.</text>
</comment>
<dbReference type="PANTHER" id="PTHR13683">
    <property type="entry name" value="ASPARTYL PROTEASES"/>
    <property type="match status" value="1"/>
</dbReference>
<evidence type="ECO:0000256" key="3">
    <source>
        <dbReference type="ARBA" id="ARBA00007447"/>
    </source>
</evidence>
<keyword evidence="14" id="KW-0472">Membrane</keyword>
<dbReference type="InterPro" id="IPR033121">
    <property type="entry name" value="PEPTIDASE_A1"/>
</dbReference>
<keyword evidence="9" id="KW-0375">Hydrogen ion transport</keyword>
<evidence type="ECO:0000259" key="17">
    <source>
        <dbReference type="PROSITE" id="PS51767"/>
    </source>
</evidence>